<keyword evidence="2" id="KW-1185">Reference proteome</keyword>
<dbReference type="EMBL" id="JBBWWR010000011">
    <property type="protein sequence ID" value="KAK8959429.1"/>
    <property type="molecule type" value="Genomic_DNA"/>
</dbReference>
<name>A0ABR2M5J5_9ASPA</name>
<gene>
    <name evidence="1" type="ORF">KSP40_PGU012688</name>
</gene>
<protein>
    <submittedName>
        <fullName evidence="1">Uncharacterized protein</fullName>
    </submittedName>
</protein>
<organism evidence="1 2">
    <name type="scientific">Platanthera guangdongensis</name>
    <dbReference type="NCBI Taxonomy" id="2320717"/>
    <lineage>
        <taxon>Eukaryota</taxon>
        <taxon>Viridiplantae</taxon>
        <taxon>Streptophyta</taxon>
        <taxon>Embryophyta</taxon>
        <taxon>Tracheophyta</taxon>
        <taxon>Spermatophyta</taxon>
        <taxon>Magnoliopsida</taxon>
        <taxon>Liliopsida</taxon>
        <taxon>Asparagales</taxon>
        <taxon>Orchidaceae</taxon>
        <taxon>Orchidoideae</taxon>
        <taxon>Orchideae</taxon>
        <taxon>Orchidinae</taxon>
        <taxon>Platanthera</taxon>
    </lineage>
</organism>
<sequence length="124" mass="12961">MLVTDSLNLSLGASFDHTNFCIGGNIEGEGGLLCGSLVSLAPTASLSLPSCAKHPSRFDHPALSPSYPHLSSRRACPCCRMGNVSQGSIAFAPRISLLRLRRCFLERSRGIGGGDVGTAGPHHS</sequence>
<dbReference type="Proteomes" id="UP001412067">
    <property type="component" value="Unassembled WGS sequence"/>
</dbReference>
<evidence type="ECO:0000313" key="1">
    <source>
        <dbReference type="EMBL" id="KAK8959429.1"/>
    </source>
</evidence>
<proteinExistence type="predicted"/>
<comment type="caution">
    <text evidence="1">The sequence shown here is derived from an EMBL/GenBank/DDBJ whole genome shotgun (WGS) entry which is preliminary data.</text>
</comment>
<evidence type="ECO:0000313" key="2">
    <source>
        <dbReference type="Proteomes" id="UP001412067"/>
    </source>
</evidence>
<accession>A0ABR2M5J5</accession>
<reference evidence="1 2" key="1">
    <citation type="journal article" date="2022" name="Nat. Plants">
        <title>Genomes of leafy and leafless Platanthera orchids illuminate the evolution of mycoheterotrophy.</title>
        <authorList>
            <person name="Li M.H."/>
            <person name="Liu K.W."/>
            <person name="Li Z."/>
            <person name="Lu H.C."/>
            <person name="Ye Q.L."/>
            <person name="Zhang D."/>
            <person name="Wang J.Y."/>
            <person name="Li Y.F."/>
            <person name="Zhong Z.M."/>
            <person name="Liu X."/>
            <person name="Yu X."/>
            <person name="Liu D.K."/>
            <person name="Tu X.D."/>
            <person name="Liu B."/>
            <person name="Hao Y."/>
            <person name="Liao X.Y."/>
            <person name="Jiang Y.T."/>
            <person name="Sun W.H."/>
            <person name="Chen J."/>
            <person name="Chen Y.Q."/>
            <person name="Ai Y."/>
            <person name="Zhai J.W."/>
            <person name="Wu S.S."/>
            <person name="Zhou Z."/>
            <person name="Hsiao Y.Y."/>
            <person name="Wu W.L."/>
            <person name="Chen Y.Y."/>
            <person name="Lin Y.F."/>
            <person name="Hsu J.L."/>
            <person name="Li C.Y."/>
            <person name="Wang Z.W."/>
            <person name="Zhao X."/>
            <person name="Zhong W.Y."/>
            <person name="Ma X.K."/>
            <person name="Ma L."/>
            <person name="Huang J."/>
            <person name="Chen G.Z."/>
            <person name="Huang M.Z."/>
            <person name="Huang L."/>
            <person name="Peng D.H."/>
            <person name="Luo Y.B."/>
            <person name="Zou S.Q."/>
            <person name="Chen S.P."/>
            <person name="Lan S."/>
            <person name="Tsai W.C."/>
            <person name="Van de Peer Y."/>
            <person name="Liu Z.J."/>
        </authorList>
    </citation>
    <scope>NUCLEOTIDE SEQUENCE [LARGE SCALE GENOMIC DNA]</scope>
    <source>
        <strain evidence="1">Lor288</strain>
    </source>
</reference>